<evidence type="ECO:0000256" key="1">
    <source>
        <dbReference type="SAM" id="SignalP"/>
    </source>
</evidence>
<dbReference type="Pfam" id="PF00024">
    <property type="entry name" value="PAN_1"/>
    <property type="match status" value="1"/>
</dbReference>
<dbReference type="InterPro" id="IPR002181">
    <property type="entry name" value="Fibrinogen_a/b/g_C_dom"/>
</dbReference>
<proteinExistence type="predicted"/>
<dbReference type="InterPro" id="IPR036056">
    <property type="entry name" value="Fibrinogen-like_C"/>
</dbReference>
<evidence type="ECO:0000259" key="2">
    <source>
        <dbReference type="PROSITE" id="PS51406"/>
    </source>
</evidence>
<feature type="signal peptide" evidence="1">
    <location>
        <begin position="1"/>
        <end position="23"/>
    </location>
</feature>
<name>A0A6J8E834_MYTCO</name>
<dbReference type="InterPro" id="IPR003609">
    <property type="entry name" value="Pan_app"/>
</dbReference>
<protein>
    <recommendedName>
        <fullName evidence="2">Fibrinogen C-terminal domain-containing protein</fullName>
    </recommendedName>
</protein>
<dbReference type="Proteomes" id="UP000507470">
    <property type="component" value="Unassembled WGS sequence"/>
</dbReference>
<dbReference type="GO" id="GO:0005615">
    <property type="term" value="C:extracellular space"/>
    <property type="evidence" value="ECO:0007669"/>
    <property type="project" value="TreeGrafter"/>
</dbReference>
<keyword evidence="4" id="KW-1185">Reference proteome</keyword>
<organism evidence="3 4">
    <name type="scientific">Mytilus coruscus</name>
    <name type="common">Sea mussel</name>
    <dbReference type="NCBI Taxonomy" id="42192"/>
    <lineage>
        <taxon>Eukaryota</taxon>
        <taxon>Metazoa</taxon>
        <taxon>Spiralia</taxon>
        <taxon>Lophotrochozoa</taxon>
        <taxon>Mollusca</taxon>
        <taxon>Bivalvia</taxon>
        <taxon>Autobranchia</taxon>
        <taxon>Pteriomorphia</taxon>
        <taxon>Mytilida</taxon>
        <taxon>Mytiloidea</taxon>
        <taxon>Mytilidae</taxon>
        <taxon>Mytilinae</taxon>
        <taxon>Mytilus</taxon>
    </lineage>
</organism>
<evidence type="ECO:0000313" key="3">
    <source>
        <dbReference type="EMBL" id="CAC5415221.1"/>
    </source>
</evidence>
<gene>
    <name evidence="3" type="ORF">MCOR_47927</name>
</gene>
<dbReference type="AlphaFoldDB" id="A0A6J8E834"/>
<keyword evidence="1" id="KW-0732">Signal</keyword>
<dbReference type="SMART" id="SM00186">
    <property type="entry name" value="FBG"/>
    <property type="match status" value="1"/>
</dbReference>
<dbReference type="Pfam" id="PF00147">
    <property type="entry name" value="Fibrinogen_C"/>
    <property type="match status" value="1"/>
</dbReference>
<dbReference type="PROSITE" id="PS51406">
    <property type="entry name" value="FIBRINOGEN_C_2"/>
    <property type="match status" value="1"/>
</dbReference>
<dbReference type="Gene3D" id="3.90.215.10">
    <property type="entry name" value="Gamma Fibrinogen, chain A, domain 1"/>
    <property type="match status" value="1"/>
</dbReference>
<dbReference type="SUPFAM" id="SSF56496">
    <property type="entry name" value="Fibrinogen C-terminal domain-like"/>
    <property type="match status" value="1"/>
</dbReference>
<dbReference type="OrthoDB" id="6145874at2759"/>
<dbReference type="EMBL" id="CACVKT020008387">
    <property type="protein sequence ID" value="CAC5415221.1"/>
    <property type="molecule type" value="Genomic_DNA"/>
</dbReference>
<evidence type="ECO:0000313" key="4">
    <source>
        <dbReference type="Proteomes" id="UP000507470"/>
    </source>
</evidence>
<accession>A0A6J8E834</accession>
<feature type="domain" description="Fibrinogen C-terminal" evidence="2">
    <location>
        <begin position="101"/>
        <end position="179"/>
    </location>
</feature>
<dbReference type="InterPro" id="IPR014716">
    <property type="entry name" value="Fibrinogen_a/b/g_C_1"/>
</dbReference>
<dbReference type="InterPro" id="IPR050373">
    <property type="entry name" value="Fibrinogen_C-term_domain"/>
</dbReference>
<reference evidence="3 4" key="1">
    <citation type="submission" date="2020-06" db="EMBL/GenBank/DDBJ databases">
        <authorList>
            <person name="Li R."/>
            <person name="Bekaert M."/>
        </authorList>
    </citation>
    <scope>NUCLEOTIDE SEQUENCE [LARGE SCALE GENOMIC DNA]</scope>
    <source>
        <strain evidence="4">wild</strain>
    </source>
</reference>
<feature type="chain" id="PRO_5026969769" description="Fibrinogen C-terminal domain-containing protein" evidence="1">
    <location>
        <begin position="24"/>
        <end position="201"/>
    </location>
</feature>
<sequence>MNLFINIKIEFFILSIAVDSGSSSLVQVQWVKRQGLHGYSLIKNESFTSAADSTTDCARFCLEVSLCISFTFANKTCKGHYDKIHNLDNSITSVEMQYYEVDNVKGYIDCNDVLQTHSGIFRVFPVGIPKGLLVYCDMMTAGGKWTVLQRRIGKSVDFYRTWQEYSEGFGNLLGEYYLGMYLGLYRMRPNDYESKENCIYV</sequence>
<dbReference type="PANTHER" id="PTHR19143">
    <property type="entry name" value="FIBRINOGEN/TENASCIN/ANGIOPOEITIN"/>
    <property type="match status" value="1"/>
</dbReference>